<gene>
    <name evidence="6" type="ORF">FS935_02550</name>
</gene>
<keyword evidence="7" id="KW-1185">Reference proteome</keyword>
<accession>A0A5C6WB84</accession>
<dbReference type="EMBL" id="VOQF01000001">
    <property type="protein sequence ID" value="TXC93092.1"/>
    <property type="molecule type" value="Genomic_DNA"/>
</dbReference>
<dbReference type="Gene3D" id="1.10.260.40">
    <property type="entry name" value="lambda repressor-like DNA-binding domains"/>
    <property type="match status" value="1"/>
</dbReference>
<evidence type="ECO:0000256" key="2">
    <source>
        <dbReference type="ARBA" id="ARBA00023015"/>
    </source>
</evidence>
<evidence type="ECO:0000256" key="3">
    <source>
        <dbReference type="ARBA" id="ARBA00023125"/>
    </source>
</evidence>
<dbReference type="GO" id="GO:0003700">
    <property type="term" value="F:DNA-binding transcription factor activity"/>
    <property type="evidence" value="ECO:0007669"/>
    <property type="project" value="TreeGrafter"/>
</dbReference>
<reference evidence="6 7" key="1">
    <citation type="journal article" date="2005" name="Int. J. Syst. Evol. Microbiol.">
        <title>Bacillus litoralis sp. nov., isolated from a tidal flat of the Yellow Sea in Korea.</title>
        <authorList>
            <person name="Yoon J.H."/>
            <person name="Oh T.K."/>
        </authorList>
    </citation>
    <scope>NUCLEOTIDE SEQUENCE [LARGE SCALE GENOMIC DNA]</scope>
    <source>
        <strain evidence="6 7">SW-211</strain>
    </source>
</reference>
<dbReference type="PROSITE" id="PS50932">
    <property type="entry name" value="HTH_LACI_2"/>
    <property type="match status" value="1"/>
</dbReference>
<organism evidence="6 7">
    <name type="scientific">Metabacillus litoralis</name>
    <dbReference type="NCBI Taxonomy" id="152268"/>
    <lineage>
        <taxon>Bacteria</taxon>
        <taxon>Bacillati</taxon>
        <taxon>Bacillota</taxon>
        <taxon>Bacilli</taxon>
        <taxon>Bacillales</taxon>
        <taxon>Bacillaceae</taxon>
        <taxon>Metabacillus</taxon>
    </lineage>
</organism>
<dbReference type="GO" id="GO:0000976">
    <property type="term" value="F:transcription cis-regulatory region binding"/>
    <property type="evidence" value="ECO:0007669"/>
    <property type="project" value="TreeGrafter"/>
</dbReference>
<dbReference type="InterPro" id="IPR000843">
    <property type="entry name" value="HTH_LacI"/>
</dbReference>
<keyword evidence="1" id="KW-0678">Repressor</keyword>
<evidence type="ECO:0000256" key="1">
    <source>
        <dbReference type="ARBA" id="ARBA00022491"/>
    </source>
</evidence>
<dbReference type="SUPFAM" id="SSF53822">
    <property type="entry name" value="Periplasmic binding protein-like I"/>
    <property type="match status" value="1"/>
</dbReference>
<dbReference type="PANTHER" id="PTHR30146:SF148">
    <property type="entry name" value="HTH-TYPE TRANSCRIPTIONAL REPRESSOR PURR-RELATED"/>
    <property type="match status" value="1"/>
</dbReference>
<dbReference type="OrthoDB" id="2026446at2"/>
<evidence type="ECO:0000256" key="4">
    <source>
        <dbReference type="ARBA" id="ARBA00023163"/>
    </source>
</evidence>
<dbReference type="InterPro" id="IPR010982">
    <property type="entry name" value="Lambda_DNA-bd_dom_sf"/>
</dbReference>
<keyword evidence="4" id="KW-0804">Transcription</keyword>
<evidence type="ECO:0000313" key="6">
    <source>
        <dbReference type="EMBL" id="TXC93092.1"/>
    </source>
</evidence>
<dbReference type="CDD" id="cd01392">
    <property type="entry name" value="HTH_LacI"/>
    <property type="match status" value="1"/>
</dbReference>
<comment type="caution">
    <text evidence="6">The sequence shown here is derived from an EMBL/GenBank/DDBJ whole genome shotgun (WGS) entry which is preliminary data.</text>
</comment>
<dbReference type="InterPro" id="IPR028082">
    <property type="entry name" value="Peripla_BP_I"/>
</dbReference>
<feature type="domain" description="HTH lacI-type" evidence="5">
    <location>
        <begin position="5"/>
        <end position="48"/>
    </location>
</feature>
<dbReference type="InterPro" id="IPR046335">
    <property type="entry name" value="LacI/GalR-like_sensor"/>
</dbReference>
<protein>
    <submittedName>
        <fullName evidence="6">LacI family transcriptional regulator</fullName>
    </submittedName>
</protein>
<dbReference type="Proteomes" id="UP000321363">
    <property type="component" value="Unassembled WGS sequence"/>
</dbReference>
<evidence type="ECO:0000313" key="7">
    <source>
        <dbReference type="Proteomes" id="UP000321363"/>
    </source>
</evidence>
<dbReference type="AlphaFoldDB" id="A0A5C6WB84"/>
<dbReference type="PANTHER" id="PTHR30146">
    <property type="entry name" value="LACI-RELATED TRANSCRIPTIONAL REPRESSOR"/>
    <property type="match status" value="1"/>
</dbReference>
<dbReference type="SUPFAM" id="SSF47413">
    <property type="entry name" value="lambda repressor-like DNA-binding domains"/>
    <property type="match status" value="1"/>
</dbReference>
<keyword evidence="3" id="KW-0238">DNA-binding</keyword>
<dbReference type="Pfam" id="PF13377">
    <property type="entry name" value="Peripla_BP_3"/>
    <property type="match status" value="1"/>
</dbReference>
<dbReference type="Gene3D" id="3.40.50.2300">
    <property type="match status" value="2"/>
</dbReference>
<name>A0A5C6WB84_9BACI</name>
<keyword evidence="2" id="KW-0805">Transcription regulation</keyword>
<proteinExistence type="predicted"/>
<sequence>MGKKITIQHIADYLGVSKYVVSRALAGKSGVKEETRKKVLETAKQLGYNNNGQIFSSNQTITEHQLKTSQQNVLVVLPRSQYQDSMYWGKIIDGISSELSEFSLGMVIVTESDRFSSVFNSEVFLGIICVGKLSTSVLLEFNAWKVPVVLIDYEEPLFNADTIFANNYDSSYKLTSYLIGLGHQHIEFVGNSYFSRSFYDRWLGYRSALEYHGLSVNQNSKLLNEGEDLNTMCENIKKWLITEGQTIDKLPTALVCANDSIALFVLDVLKELEVKIPEQISVTGYDNIENSYLQSPTLTTIHVPKEQMGKRSVRSLIDQMGREKENAEKILLSCELILRESTGRAR</sequence>
<dbReference type="Pfam" id="PF00356">
    <property type="entry name" value="LacI"/>
    <property type="match status" value="1"/>
</dbReference>
<dbReference type="SMART" id="SM00354">
    <property type="entry name" value="HTH_LACI"/>
    <property type="match status" value="1"/>
</dbReference>
<evidence type="ECO:0000259" key="5">
    <source>
        <dbReference type="PROSITE" id="PS50932"/>
    </source>
</evidence>
<dbReference type="RefSeq" id="WP_146945952.1">
    <property type="nucleotide sequence ID" value="NZ_VOQF01000001.1"/>
</dbReference>